<gene>
    <name evidence="2" type="primary">LOC141377931</name>
</gene>
<dbReference type="RefSeq" id="XP_073780218.1">
    <property type="nucleotide sequence ID" value="XM_073924117.1"/>
</dbReference>
<accession>A0AC58HE02</accession>
<dbReference type="Proteomes" id="UP000000437">
    <property type="component" value="Chromosome 2"/>
</dbReference>
<reference evidence="2" key="1">
    <citation type="submission" date="2025-08" db="UniProtKB">
        <authorList>
            <consortium name="RefSeq"/>
        </authorList>
    </citation>
    <scope>IDENTIFICATION</scope>
    <source>
        <strain evidence="2">Tuebingen</strain>
        <tissue evidence="2">Fibroblasts and whole tissue</tissue>
    </source>
</reference>
<keyword evidence="1" id="KW-1185">Reference proteome</keyword>
<proteinExistence type="predicted"/>
<evidence type="ECO:0000313" key="2">
    <source>
        <dbReference type="RefSeq" id="XP_073780218.1"/>
    </source>
</evidence>
<organism evidence="1 2">
    <name type="scientific">Danio rerio</name>
    <name type="common">Zebrafish</name>
    <name type="synonym">Brachydanio rerio</name>
    <dbReference type="NCBI Taxonomy" id="7955"/>
    <lineage>
        <taxon>Eukaryota</taxon>
        <taxon>Metazoa</taxon>
        <taxon>Chordata</taxon>
        <taxon>Craniata</taxon>
        <taxon>Vertebrata</taxon>
        <taxon>Euteleostomi</taxon>
        <taxon>Actinopterygii</taxon>
        <taxon>Neopterygii</taxon>
        <taxon>Teleostei</taxon>
        <taxon>Ostariophysi</taxon>
        <taxon>Cypriniformes</taxon>
        <taxon>Danionidae</taxon>
        <taxon>Danioninae</taxon>
        <taxon>Danio</taxon>
    </lineage>
</organism>
<evidence type="ECO:0000313" key="1">
    <source>
        <dbReference type="Proteomes" id="UP000000437"/>
    </source>
</evidence>
<sequence length="582" mass="67008">MVKANNARLKWNSEAIRALNQLKTCFTEAPILCHPDPTRPFIVEIDASNSGIGAILSQRSPTTNKLHPCAFYSRKLNPAERKYDVGNRELLAMKAALEEWRHLLEGAKHPFTVITDHKNLEYIRSCKRLNPRQARWALFFTRFDFQVTCIPGSKNIKADALSRISNEETLLEEIEPILRNPLIIAPIRWDIKHEITQASEQNPIPQACPENKIYVPPMLREKLIAEVNSHPSSGHPGSTATAQLIQSRYLWSSMNKDVINFLNKCSPCQMAKHSRHRPAGLLQRFLRTYCHSNQSDWNKFLMWAEYAQNFLRKAATGLTPFQCVLGFQPLLFPWSGETTDLPAVDTWFKRSEEVWNAAHTHLSHAIRRFKEQADRHRRLGPTYSPGQWVWLSARDLRLRLPCKKLSPRYVGPFQIERQISPVSFRLTLPNHYRIFPTFHVSLLKPAVGPVEADREVAAGEQGPPPLMIVGEEAYQIHEILRSRRRGGQLQYLIDWEGYGPEERSWINRKDILDSTLLDEFHLQHPDMPAPRPRGRPRRRDSSHFRSCSLGGTLSLTRSQSFPSLASRGHHLRTSKQYIIHLL</sequence>
<protein>
    <submittedName>
        <fullName evidence="2">Uncharacterized protein</fullName>
    </submittedName>
</protein>
<name>A0AC58HE02_DANRE</name>